<protein>
    <submittedName>
        <fullName evidence="1">Uncharacterized protein</fullName>
    </submittedName>
</protein>
<accession>A0A1L1PPW9</accession>
<proteinExistence type="predicted"/>
<evidence type="ECO:0000313" key="2">
    <source>
        <dbReference type="Proteomes" id="UP000028878"/>
    </source>
</evidence>
<reference evidence="2" key="1">
    <citation type="submission" date="2014-11" db="EMBL/GenBank/DDBJ databases">
        <title>Draft genome sequence of Hydrogenophaga intermedia S1.</title>
        <authorList>
            <person name="Gan H.M."/>
            <person name="Chew T.H."/>
            <person name="Stolz A."/>
        </authorList>
    </citation>
    <scope>NUCLEOTIDE SEQUENCE [LARGE SCALE GENOMIC DNA]</scope>
    <source>
        <strain evidence="2">S1</strain>
    </source>
</reference>
<dbReference type="EMBL" id="CCAE010000010">
    <property type="protein sequence ID" value="CDN87375.1"/>
    <property type="molecule type" value="Genomic_DNA"/>
</dbReference>
<dbReference type="AlphaFoldDB" id="A0A1L1PPW9"/>
<organism evidence="1 2">
    <name type="scientific">Hydrogenophaga intermedia</name>
    <dbReference type="NCBI Taxonomy" id="65786"/>
    <lineage>
        <taxon>Bacteria</taxon>
        <taxon>Pseudomonadati</taxon>
        <taxon>Pseudomonadota</taxon>
        <taxon>Betaproteobacteria</taxon>
        <taxon>Burkholderiales</taxon>
        <taxon>Comamonadaceae</taxon>
        <taxon>Hydrogenophaga</taxon>
    </lineage>
</organism>
<sequence>MSQPELTTREVYARHTGVAGGSYVQAHLVWDADKFFAARARDAENMNSHQAKGDPRLAKCEQITHDQYLTERKART</sequence>
<name>A0A1L1PPW9_HYDIT</name>
<keyword evidence="2" id="KW-1185">Reference proteome</keyword>
<dbReference type="Proteomes" id="UP000028878">
    <property type="component" value="Unassembled WGS sequence"/>
</dbReference>
<dbReference type="RefSeq" id="WP_035621267.1">
    <property type="nucleotide sequence ID" value="NZ_CCAE010000010.1"/>
</dbReference>
<evidence type="ECO:0000313" key="1">
    <source>
        <dbReference type="EMBL" id="CDN87375.1"/>
    </source>
</evidence>
<gene>
    <name evidence="1" type="ORF">BN948_01797</name>
</gene>